<evidence type="ECO:0000256" key="1">
    <source>
        <dbReference type="ARBA" id="ARBA00001913"/>
    </source>
</evidence>
<proteinExistence type="evidence at transcript level"/>
<keyword evidence="2" id="KW-0442">Lipid degradation</keyword>
<keyword evidence="3" id="KW-0443">Lipid metabolism</keyword>
<feature type="signal peptide" evidence="4">
    <location>
        <begin position="1"/>
        <end position="21"/>
    </location>
</feature>
<gene>
    <name evidence="6" type="primary">PA23</name>
</gene>
<dbReference type="Pfam" id="PF05826">
    <property type="entry name" value="Phospholip_A2_2"/>
    <property type="match status" value="1"/>
</dbReference>
<keyword evidence="4" id="KW-0732">Signal</keyword>
<dbReference type="GO" id="GO:0016042">
    <property type="term" value="P:lipid catabolic process"/>
    <property type="evidence" value="ECO:0007669"/>
    <property type="project" value="UniProtKB-KW"/>
</dbReference>
<dbReference type="PANTHER" id="PTHR12253">
    <property type="entry name" value="RH14732P"/>
    <property type="match status" value="1"/>
</dbReference>
<organism evidence="6">
    <name type="scientific">Caligus clemensi</name>
    <name type="common">Sea louse</name>
    <dbReference type="NCBI Taxonomy" id="344056"/>
    <lineage>
        <taxon>Eukaryota</taxon>
        <taxon>Metazoa</taxon>
        <taxon>Ecdysozoa</taxon>
        <taxon>Arthropoda</taxon>
        <taxon>Crustacea</taxon>
        <taxon>Multicrustacea</taxon>
        <taxon>Hexanauplia</taxon>
        <taxon>Copepoda</taxon>
        <taxon>Siphonostomatoida</taxon>
        <taxon>Caligidae</taxon>
        <taxon>Caligus</taxon>
    </lineage>
</organism>
<protein>
    <submittedName>
        <fullName evidence="6">Phospholipase A2 isozymes PA3A/PA3B/PA5</fullName>
    </submittedName>
</protein>
<dbReference type="AlphaFoldDB" id="C1C2D6"/>
<feature type="domain" description="Phospholipase A2-like central" evidence="5">
    <location>
        <begin position="144"/>
        <end position="243"/>
    </location>
</feature>
<feature type="chain" id="PRO_5002907842" evidence="4">
    <location>
        <begin position="22"/>
        <end position="271"/>
    </location>
</feature>
<dbReference type="GO" id="GO:0050482">
    <property type="term" value="P:arachidonate secretion"/>
    <property type="evidence" value="ECO:0007669"/>
    <property type="project" value="InterPro"/>
</dbReference>
<evidence type="ECO:0000256" key="4">
    <source>
        <dbReference type="SAM" id="SignalP"/>
    </source>
</evidence>
<dbReference type="GO" id="GO:0006644">
    <property type="term" value="P:phospholipid metabolic process"/>
    <property type="evidence" value="ECO:0007669"/>
    <property type="project" value="InterPro"/>
</dbReference>
<evidence type="ECO:0000313" key="6">
    <source>
        <dbReference type="EMBL" id="ACO15439.1"/>
    </source>
</evidence>
<dbReference type="InterPro" id="IPR016090">
    <property type="entry name" value="PLA2-like_dom"/>
</dbReference>
<name>C1C2D6_CALCM</name>
<evidence type="ECO:0000256" key="2">
    <source>
        <dbReference type="ARBA" id="ARBA00022963"/>
    </source>
</evidence>
<evidence type="ECO:0000259" key="5">
    <source>
        <dbReference type="Pfam" id="PF05826"/>
    </source>
</evidence>
<dbReference type="EMBL" id="BT081015">
    <property type="protein sequence ID" value="ACO15439.1"/>
    <property type="molecule type" value="mRNA"/>
</dbReference>
<dbReference type="SUPFAM" id="SSF48619">
    <property type="entry name" value="Phospholipase A2, PLA2"/>
    <property type="match status" value="1"/>
</dbReference>
<dbReference type="InterPro" id="IPR036444">
    <property type="entry name" value="PLipase_A2_dom_sf"/>
</dbReference>
<reference evidence="6" key="1">
    <citation type="submission" date="2009-03" db="EMBL/GenBank/DDBJ databases">
        <title>Caligus clemensi ESTs and full-length cDNAs.</title>
        <authorList>
            <person name="Yasuike M."/>
            <person name="von Schalburg K."/>
            <person name="Cooper G."/>
            <person name="Leong J."/>
            <person name="Jones S.R.M."/>
            <person name="Koop B.F."/>
        </authorList>
    </citation>
    <scope>NUCLEOTIDE SEQUENCE</scope>
    <source>
        <tissue evidence="6">Whole</tissue>
    </source>
</reference>
<sequence length="271" mass="31929">MLSQNLSFLSCFLFIASFGIADSWDNAYERIQIEADGRKIVTLMDFERIVNIFVEETGEGFESVIDCNVYLRRDLQLLMIEYEEKHGPQSPNISRERKDIDVGSYKRQCLQRIGRLMMFTDQSYDTLSERDREIRDRLSIQTAYEDTKFCIKGNARYNPNFYDGDNPTDECCREFHICGATIGELHHQFGFLNVYPYNMKQCGCLDRFKTCLSTVKQKEENVELATKIQRLFFDVLKMKCFELKEQESCIKWSKWHDECLEKKVIDIAVIH</sequence>
<accession>C1C2D6</accession>
<dbReference type="Gene3D" id="1.20.90.10">
    <property type="entry name" value="Phospholipase A2 domain"/>
    <property type="match status" value="1"/>
</dbReference>
<comment type="cofactor">
    <cofactor evidence="1">
        <name>Ca(2+)</name>
        <dbReference type="ChEBI" id="CHEBI:29108"/>
    </cofactor>
</comment>
<evidence type="ECO:0000256" key="3">
    <source>
        <dbReference type="ARBA" id="ARBA00023098"/>
    </source>
</evidence>
<dbReference type="GO" id="GO:0004623">
    <property type="term" value="F:phospholipase A2 activity"/>
    <property type="evidence" value="ECO:0007669"/>
    <property type="project" value="InterPro"/>
</dbReference>